<sequence>MKQTLRLLTLYNGSSNVELLNSNEDACLPQQKKSGTDGICGVKETMATKQQAPRGLYSISNVSIEQKEKKLFARSHEVEVGLKTVAPMGTLVSEAEEHMKTLQHTIHHQDQLFSLPFLLSLFCPF</sequence>
<proteinExistence type="predicted"/>
<gene>
    <name evidence="1" type="ORF">CYCCA115_LOCUS20655</name>
</gene>
<dbReference type="Proteomes" id="UP001295423">
    <property type="component" value="Unassembled WGS sequence"/>
</dbReference>
<accession>A0AAD2G6E1</accession>
<reference evidence="1" key="1">
    <citation type="submission" date="2023-08" db="EMBL/GenBank/DDBJ databases">
        <authorList>
            <person name="Audoor S."/>
            <person name="Bilcke G."/>
        </authorList>
    </citation>
    <scope>NUCLEOTIDE SEQUENCE</scope>
</reference>
<organism evidence="1 2">
    <name type="scientific">Cylindrotheca closterium</name>
    <dbReference type="NCBI Taxonomy" id="2856"/>
    <lineage>
        <taxon>Eukaryota</taxon>
        <taxon>Sar</taxon>
        <taxon>Stramenopiles</taxon>
        <taxon>Ochrophyta</taxon>
        <taxon>Bacillariophyta</taxon>
        <taxon>Bacillariophyceae</taxon>
        <taxon>Bacillariophycidae</taxon>
        <taxon>Bacillariales</taxon>
        <taxon>Bacillariaceae</taxon>
        <taxon>Cylindrotheca</taxon>
    </lineage>
</organism>
<dbReference type="EMBL" id="CAKOGP040002190">
    <property type="protein sequence ID" value="CAJ1964488.1"/>
    <property type="molecule type" value="Genomic_DNA"/>
</dbReference>
<comment type="caution">
    <text evidence="1">The sequence shown here is derived from an EMBL/GenBank/DDBJ whole genome shotgun (WGS) entry which is preliminary data.</text>
</comment>
<protein>
    <submittedName>
        <fullName evidence="1">Uncharacterized protein</fullName>
    </submittedName>
</protein>
<name>A0AAD2G6E1_9STRA</name>
<evidence type="ECO:0000313" key="2">
    <source>
        <dbReference type="Proteomes" id="UP001295423"/>
    </source>
</evidence>
<evidence type="ECO:0000313" key="1">
    <source>
        <dbReference type="EMBL" id="CAJ1964488.1"/>
    </source>
</evidence>
<keyword evidence="2" id="KW-1185">Reference proteome</keyword>
<dbReference type="AlphaFoldDB" id="A0AAD2G6E1"/>